<sequence length="89" mass="9676">MKLYAYAVLAVTVALGVAGQTEEDVSGQLVERQRPCQRNDGGDCRFQRCCGPRNCVDAFCRYQCGSGGSWCPAGLTCRNQGAGWQCYIT</sequence>
<protein>
    <recommendedName>
        <fullName evidence="4">Chitin-binding type-1 domain-containing protein</fullName>
    </recommendedName>
</protein>
<reference evidence="2 3" key="1">
    <citation type="submission" date="2016-06" db="EMBL/GenBank/DDBJ databases">
        <authorList>
            <person name="Kjaerup R.B."/>
            <person name="Dalgaard T.S."/>
            <person name="Juul-Madsen H.R."/>
        </authorList>
    </citation>
    <scope>NUCLEOTIDE SEQUENCE [LARGE SCALE GENOMIC DNA]</scope>
</reference>
<keyword evidence="3" id="KW-1185">Reference proteome</keyword>
<evidence type="ECO:0000313" key="3">
    <source>
        <dbReference type="Proteomes" id="UP000215127"/>
    </source>
</evidence>
<proteinExistence type="predicted"/>
<organism evidence="2 3">
    <name type="scientific">Zymoseptoria tritici (strain ST99CH_3D7)</name>
    <dbReference type="NCBI Taxonomy" id="1276538"/>
    <lineage>
        <taxon>Eukaryota</taxon>
        <taxon>Fungi</taxon>
        <taxon>Dikarya</taxon>
        <taxon>Ascomycota</taxon>
        <taxon>Pezizomycotina</taxon>
        <taxon>Dothideomycetes</taxon>
        <taxon>Dothideomycetidae</taxon>
        <taxon>Mycosphaerellales</taxon>
        <taxon>Mycosphaerellaceae</taxon>
        <taxon>Zymoseptoria</taxon>
    </lineage>
</organism>
<feature type="signal peptide" evidence="1">
    <location>
        <begin position="1"/>
        <end position="18"/>
    </location>
</feature>
<dbReference type="AlphaFoldDB" id="A0A1X7RQN4"/>
<accession>A0A1X7RQN4</accession>
<feature type="chain" id="PRO_5011965248" description="Chitin-binding type-1 domain-containing protein" evidence="1">
    <location>
        <begin position="19"/>
        <end position="89"/>
    </location>
</feature>
<gene>
    <name evidence="2" type="ORF">ZT3D7_G4857</name>
</gene>
<evidence type="ECO:0000256" key="1">
    <source>
        <dbReference type="SAM" id="SignalP"/>
    </source>
</evidence>
<keyword evidence="1" id="KW-0732">Signal</keyword>
<dbReference type="EMBL" id="LT853695">
    <property type="protein sequence ID" value="SMQ49706.1"/>
    <property type="molecule type" value="Genomic_DNA"/>
</dbReference>
<name>A0A1X7RQN4_ZYMT9</name>
<evidence type="ECO:0008006" key="4">
    <source>
        <dbReference type="Google" id="ProtNLM"/>
    </source>
</evidence>
<dbReference type="Proteomes" id="UP000215127">
    <property type="component" value="Chromosome 4"/>
</dbReference>
<evidence type="ECO:0000313" key="2">
    <source>
        <dbReference type="EMBL" id="SMQ49706.1"/>
    </source>
</evidence>